<name>A0A8T0HW94_CERPU</name>
<comment type="caution">
    <text evidence="1">The sequence shown here is derived from an EMBL/GenBank/DDBJ whole genome shotgun (WGS) entry which is preliminary data.</text>
</comment>
<keyword evidence="2" id="KW-1185">Reference proteome</keyword>
<dbReference type="AlphaFoldDB" id="A0A8T0HW94"/>
<proteinExistence type="predicted"/>
<reference evidence="1" key="1">
    <citation type="submission" date="2020-06" db="EMBL/GenBank/DDBJ databases">
        <title>WGS assembly of Ceratodon purpureus strain R40.</title>
        <authorList>
            <person name="Carey S.B."/>
            <person name="Jenkins J."/>
            <person name="Shu S."/>
            <person name="Lovell J.T."/>
            <person name="Sreedasyam A."/>
            <person name="Maumus F."/>
            <person name="Tiley G.P."/>
            <person name="Fernandez-Pozo N."/>
            <person name="Barry K."/>
            <person name="Chen C."/>
            <person name="Wang M."/>
            <person name="Lipzen A."/>
            <person name="Daum C."/>
            <person name="Saski C.A."/>
            <person name="Payton A.C."/>
            <person name="Mcbreen J.C."/>
            <person name="Conrad R.E."/>
            <person name="Kollar L.M."/>
            <person name="Olsson S."/>
            <person name="Huttunen S."/>
            <person name="Landis J.B."/>
            <person name="Wickett N.J."/>
            <person name="Johnson M.G."/>
            <person name="Rensing S.A."/>
            <person name="Grimwood J."/>
            <person name="Schmutz J."/>
            <person name="Mcdaniel S.F."/>
        </authorList>
    </citation>
    <scope>NUCLEOTIDE SEQUENCE</scope>
    <source>
        <strain evidence="1">R40</strain>
    </source>
</reference>
<organism evidence="1 2">
    <name type="scientific">Ceratodon purpureus</name>
    <name type="common">Fire moss</name>
    <name type="synonym">Dicranum purpureum</name>
    <dbReference type="NCBI Taxonomy" id="3225"/>
    <lineage>
        <taxon>Eukaryota</taxon>
        <taxon>Viridiplantae</taxon>
        <taxon>Streptophyta</taxon>
        <taxon>Embryophyta</taxon>
        <taxon>Bryophyta</taxon>
        <taxon>Bryophytina</taxon>
        <taxon>Bryopsida</taxon>
        <taxon>Dicranidae</taxon>
        <taxon>Pseudoditrichales</taxon>
        <taxon>Ditrichaceae</taxon>
        <taxon>Ceratodon</taxon>
    </lineage>
</organism>
<protein>
    <submittedName>
        <fullName evidence="1">Uncharacterized protein</fullName>
    </submittedName>
</protein>
<gene>
    <name evidence="1" type="ORF">KC19_VG340700</name>
</gene>
<accession>A0A8T0HW94</accession>
<dbReference type="EMBL" id="CM026426">
    <property type="protein sequence ID" value="KAG0575370.1"/>
    <property type="molecule type" value="Genomic_DNA"/>
</dbReference>
<evidence type="ECO:0000313" key="2">
    <source>
        <dbReference type="Proteomes" id="UP000822688"/>
    </source>
</evidence>
<dbReference type="Proteomes" id="UP000822688">
    <property type="component" value="Chromosome V"/>
</dbReference>
<evidence type="ECO:0000313" key="1">
    <source>
        <dbReference type="EMBL" id="KAG0575370.1"/>
    </source>
</evidence>
<sequence>MSTCQVLNKRTYTRHRPLLAENTPDISSMRHPLGILFRLGLAKHLDNPLPDQLHNFVFKPRPSSEVGAVVISPETLSRIIFRTILTQSLQTEP</sequence>